<name>Q2H8K3_CHAGB</name>
<dbReference type="GeneID" id="4389810"/>
<accession>Q2H8K3</accession>
<dbReference type="InParanoid" id="Q2H8K3"/>
<dbReference type="AlphaFoldDB" id="Q2H8K3"/>
<proteinExistence type="predicted"/>
<keyword evidence="2" id="KW-1185">Reference proteome</keyword>
<evidence type="ECO:0000313" key="2">
    <source>
        <dbReference type="Proteomes" id="UP000001056"/>
    </source>
</evidence>
<dbReference type="EMBL" id="CH408030">
    <property type="protein sequence ID" value="EAQ91516.1"/>
    <property type="molecule type" value="Genomic_DNA"/>
</dbReference>
<dbReference type="Proteomes" id="UP000001056">
    <property type="component" value="Unassembled WGS sequence"/>
</dbReference>
<reference evidence="2" key="1">
    <citation type="journal article" date="2015" name="Genome Announc.">
        <title>Draft genome sequence of the cellulolytic fungus Chaetomium globosum.</title>
        <authorList>
            <person name="Cuomo C.A."/>
            <person name="Untereiner W.A."/>
            <person name="Ma L.-J."/>
            <person name="Grabherr M."/>
            <person name="Birren B.W."/>
        </authorList>
    </citation>
    <scope>NUCLEOTIDE SEQUENCE [LARGE SCALE GENOMIC DNA]</scope>
    <source>
        <strain evidence="2">ATCC 6205 / CBS 148.51 / DSM 1962 / NBRC 6347 / NRRL 1970</strain>
    </source>
</reference>
<gene>
    <name evidence="1" type="ORF">CHGG_03451</name>
</gene>
<evidence type="ECO:0000313" key="1">
    <source>
        <dbReference type="EMBL" id="EAQ91516.1"/>
    </source>
</evidence>
<sequence>MRFILMGRGTQALVKGCPESLGSKSGLVYTCSAPYLLRSTFSKDSPSYWHLLGWQDYGRGLDRHLLDDIGDFSKHRCGDCIGISPSRCRQGPYHVASASAAFAGCTLQYE</sequence>
<dbReference type="RefSeq" id="XP_001229967.1">
    <property type="nucleotide sequence ID" value="XM_001229966.1"/>
</dbReference>
<dbReference type="VEuPathDB" id="FungiDB:CHGG_03451"/>
<dbReference type="HOGENOM" id="CLU_2170772_0_0_1"/>
<protein>
    <submittedName>
        <fullName evidence="1">Uncharacterized protein</fullName>
    </submittedName>
</protein>
<organism evidence="1 2">
    <name type="scientific">Chaetomium globosum (strain ATCC 6205 / CBS 148.51 / DSM 1962 / NBRC 6347 / NRRL 1970)</name>
    <name type="common">Soil fungus</name>
    <dbReference type="NCBI Taxonomy" id="306901"/>
    <lineage>
        <taxon>Eukaryota</taxon>
        <taxon>Fungi</taxon>
        <taxon>Dikarya</taxon>
        <taxon>Ascomycota</taxon>
        <taxon>Pezizomycotina</taxon>
        <taxon>Sordariomycetes</taxon>
        <taxon>Sordariomycetidae</taxon>
        <taxon>Sordariales</taxon>
        <taxon>Chaetomiaceae</taxon>
        <taxon>Chaetomium</taxon>
    </lineage>
</organism>